<protein>
    <recommendedName>
        <fullName evidence="6">Histidine kinase N-terminal 7TM region domain-containing protein</fullName>
    </recommendedName>
</protein>
<evidence type="ECO:0000313" key="4">
    <source>
        <dbReference type="Proteomes" id="UP000232149"/>
    </source>
</evidence>
<gene>
    <name evidence="3" type="ORF">CH376_22175</name>
    <name evidence="2" type="ORF">CH380_21095</name>
</gene>
<dbReference type="AlphaFoldDB" id="A0A2M9YI60"/>
<accession>A0A2M9YI60</accession>
<evidence type="ECO:0000313" key="3">
    <source>
        <dbReference type="EMBL" id="PJZ59738.1"/>
    </source>
</evidence>
<keyword evidence="4" id="KW-1185">Reference proteome</keyword>
<reference evidence="4 5" key="1">
    <citation type="submission" date="2017-07" db="EMBL/GenBank/DDBJ databases">
        <title>Leptospira spp. isolated from tropical soils.</title>
        <authorList>
            <person name="Thibeaux R."/>
            <person name="Iraola G."/>
            <person name="Ferres I."/>
            <person name="Bierque E."/>
            <person name="Girault D."/>
            <person name="Soupe-Gilbert M.-E."/>
            <person name="Picardeau M."/>
            <person name="Goarant C."/>
        </authorList>
    </citation>
    <scope>NUCLEOTIDE SEQUENCE [LARGE SCALE GENOMIC DNA]</scope>
    <source>
        <strain evidence="2 5">FH2-B-C1</strain>
        <strain evidence="3 4">FH2-B-D1</strain>
    </source>
</reference>
<proteinExistence type="predicted"/>
<evidence type="ECO:0000256" key="1">
    <source>
        <dbReference type="SAM" id="Phobius"/>
    </source>
</evidence>
<feature type="transmembrane region" description="Helical" evidence="1">
    <location>
        <begin position="6"/>
        <end position="23"/>
    </location>
</feature>
<organism evidence="2 5">
    <name type="scientific">Leptospira adleri</name>
    <dbReference type="NCBI Taxonomy" id="2023186"/>
    <lineage>
        <taxon>Bacteria</taxon>
        <taxon>Pseudomonadati</taxon>
        <taxon>Spirochaetota</taxon>
        <taxon>Spirochaetia</taxon>
        <taxon>Leptospirales</taxon>
        <taxon>Leptospiraceae</taxon>
        <taxon>Leptospira</taxon>
    </lineage>
</organism>
<feature type="transmembrane region" description="Helical" evidence="1">
    <location>
        <begin position="60"/>
        <end position="81"/>
    </location>
</feature>
<dbReference type="Proteomes" id="UP000232188">
    <property type="component" value="Unassembled WGS sequence"/>
</dbReference>
<feature type="transmembrane region" description="Helical" evidence="1">
    <location>
        <begin position="167"/>
        <end position="191"/>
    </location>
</feature>
<evidence type="ECO:0008006" key="6">
    <source>
        <dbReference type="Google" id="ProtNLM"/>
    </source>
</evidence>
<feature type="transmembrane region" description="Helical" evidence="1">
    <location>
        <begin position="197"/>
        <end position="215"/>
    </location>
</feature>
<dbReference type="Proteomes" id="UP000232149">
    <property type="component" value="Unassembled WGS sequence"/>
</dbReference>
<evidence type="ECO:0000313" key="2">
    <source>
        <dbReference type="EMBL" id="PJZ51239.1"/>
    </source>
</evidence>
<dbReference type="EMBL" id="NPDV01000032">
    <property type="protein sequence ID" value="PJZ51239.1"/>
    <property type="molecule type" value="Genomic_DNA"/>
</dbReference>
<keyword evidence="1" id="KW-0472">Membrane</keyword>
<keyword evidence="1" id="KW-1133">Transmembrane helix</keyword>
<feature type="transmembrane region" description="Helical" evidence="1">
    <location>
        <begin position="93"/>
        <end position="115"/>
    </location>
</feature>
<feature type="transmembrane region" description="Helical" evidence="1">
    <location>
        <begin position="135"/>
        <end position="155"/>
    </location>
</feature>
<feature type="transmembrane region" description="Helical" evidence="1">
    <location>
        <begin position="35"/>
        <end position="54"/>
    </location>
</feature>
<keyword evidence="1" id="KW-0812">Transmembrane</keyword>
<dbReference type="EMBL" id="NPDU01000101">
    <property type="protein sequence ID" value="PJZ59738.1"/>
    <property type="molecule type" value="Genomic_DNA"/>
</dbReference>
<dbReference type="RefSeq" id="WP_100787748.1">
    <property type="nucleotide sequence ID" value="NZ_NPDU01000101.1"/>
</dbReference>
<comment type="caution">
    <text evidence="2">The sequence shown here is derived from an EMBL/GenBank/DDBJ whole genome shotgun (WGS) entry which is preliminary data.</text>
</comment>
<name>A0A2M9YI60_9LEPT</name>
<sequence>METSLILLIASILNFIIGFYILIEVRQRKEFRDFAILCLLEGAWDVLFAVPFYGHSSTLFWTRAMTIPMIFCPLLLVRFIYPYVFNKDLSRICNYLILIGYILPISLFSFTDLYISSAEIINSKLHFEAGLLYDYFVIGGVISLLYSILVLCIGIKRRRGLDRVRLVYFAIGVFVWFSFIGTFTFAFRLFGLPEYNFVAPIGCTLATAIWSIGIIKINLFEFAGFELLDKKNSLLVRTNILILKTVDTVSYEKAVHRYNKNLISRIVQNFTHLQVNSDLSTDEIYSALAYKNKSLIPLEFYQQKRS</sequence>
<evidence type="ECO:0000313" key="5">
    <source>
        <dbReference type="Proteomes" id="UP000232188"/>
    </source>
</evidence>